<dbReference type="SUPFAM" id="SSF69304">
    <property type="entry name" value="Tricorn protease N-terminal domain"/>
    <property type="match status" value="1"/>
</dbReference>
<gene>
    <name evidence="1" type="ORF">FHX40_1764</name>
</gene>
<sequence length="483" mass="51525">MRATKFFWSAAVALSLWELLVEPLFAKVVLITCTSSAPFDFLRPSLWVLFVRSLGEWLAWLQPVLLALAAVWAIRSLPRTGTFPAGAGFADTAGLGRGASPLPVTLGLAAALLPFTLDEIGELLTPPPPLVWQECLAEQVPTPSFAVPRLILDCLFSPATMVLLAGIAGAGVRPRPADVRNAVLAAAVVVAAVVLPKVLAGPPYNDDGTPRYAVAGLGRPYVLDVESGEAVDLLPRATRTYDTYELVVRDVKPGHYVAAIVSPSGRSFRLYRLSMDADGQVTVKERLTPTLKGTVNGLAVSPEGRIAYGRTTDDGADFTGTLEREWPVSGVRLQWLDARTLLLPSVSNAAASTVATIDVETGAIRQIPAPAEHELYGAILPLPDGRQLRALGWPTRTLVLHEGTRLVKKVLSVDCGHIESLTLAPTGRHVLVGLDREAGEWERSPLAGLPPCGGARAQLLRVDLATGATQVVPGEHGPWIHAW</sequence>
<dbReference type="AlphaFoldDB" id="A0A543IWW3"/>
<proteinExistence type="predicted"/>
<evidence type="ECO:0000313" key="2">
    <source>
        <dbReference type="Proteomes" id="UP000319213"/>
    </source>
</evidence>
<dbReference type="EMBL" id="VFPQ01000001">
    <property type="protein sequence ID" value="TQM75068.1"/>
    <property type="molecule type" value="Genomic_DNA"/>
</dbReference>
<comment type="caution">
    <text evidence="1">The sequence shown here is derived from an EMBL/GenBank/DDBJ whole genome shotgun (WGS) entry which is preliminary data.</text>
</comment>
<evidence type="ECO:0000313" key="1">
    <source>
        <dbReference type="EMBL" id="TQM75068.1"/>
    </source>
</evidence>
<accession>A0A543IWW3</accession>
<organism evidence="1 2">
    <name type="scientific">Thermopolyspora flexuosa</name>
    <dbReference type="NCBI Taxonomy" id="103836"/>
    <lineage>
        <taxon>Bacteria</taxon>
        <taxon>Bacillati</taxon>
        <taxon>Actinomycetota</taxon>
        <taxon>Actinomycetes</taxon>
        <taxon>Streptosporangiales</taxon>
        <taxon>Streptosporangiaceae</taxon>
        <taxon>Thermopolyspora</taxon>
    </lineage>
</organism>
<dbReference type="RefSeq" id="WP_142259143.1">
    <property type="nucleotide sequence ID" value="NZ_BMPV01000007.1"/>
</dbReference>
<dbReference type="OrthoDB" id="3502273at2"/>
<keyword evidence="2" id="KW-1185">Reference proteome</keyword>
<protein>
    <submittedName>
        <fullName evidence="1">Uncharacterized protein</fullName>
    </submittedName>
</protein>
<dbReference type="Proteomes" id="UP000319213">
    <property type="component" value="Unassembled WGS sequence"/>
</dbReference>
<name>A0A543IWW3_9ACTN</name>
<reference evidence="1 2" key="1">
    <citation type="submission" date="2019-06" db="EMBL/GenBank/DDBJ databases">
        <title>Sequencing the genomes of 1000 actinobacteria strains.</title>
        <authorList>
            <person name="Klenk H.-P."/>
        </authorList>
    </citation>
    <scope>NUCLEOTIDE SEQUENCE [LARGE SCALE GENOMIC DNA]</scope>
    <source>
        <strain evidence="1 2">DSM 43186</strain>
    </source>
</reference>